<evidence type="ECO:0000313" key="9">
    <source>
        <dbReference type="Proteomes" id="UP000712673"/>
    </source>
</evidence>
<dbReference type="EMBL" id="VGLS01001257">
    <property type="protein sequence ID" value="MBM3227214.1"/>
    <property type="molecule type" value="Genomic_DNA"/>
</dbReference>
<dbReference type="AlphaFoldDB" id="A0A937W849"/>
<keyword evidence="2" id="KW-0902">Two-component regulatory system</keyword>
<sequence>MSTILVVDDSPTALKLVTKTLSTTGHHIITAGDGEEAVKKATAEHPDLMVLDVVMPHKNGYQVCRQLKTDAKTKDIKIILLTSKDQQADRFWGMKQGADAYLTKPFEEAELLSTIAKLL</sequence>
<dbReference type="FunFam" id="3.40.50.2300:FF:000001">
    <property type="entry name" value="DNA-binding response regulator PhoB"/>
    <property type="match status" value="1"/>
</dbReference>
<keyword evidence="1 6" id="KW-0597">Phosphoprotein</keyword>
<dbReference type="Pfam" id="PF00072">
    <property type="entry name" value="Response_reg"/>
    <property type="match status" value="1"/>
</dbReference>
<dbReference type="PANTHER" id="PTHR44591">
    <property type="entry name" value="STRESS RESPONSE REGULATOR PROTEIN 1"/>
    <property type="match status" value="1"/>
</dbReference>
<dbReference type="PANTHER" id="PTHR44591:SF3">
    <property type="entry name" value="RESPONSE REGULATORY DOMAIN-CONTAINING PROTEIN"/>
    <property type="match status" value="1"/>
</dbReference>
<evidence type="ECO:0000313" key="8">
    <source>
        <dbReference type="EMBL" id="MBM3227214.1"/>
    </source>
</evidence>
<name>A0A937W849_UNCTE</name>
<dbReference type="InterPro" id="IPR050595">
    <property type="entry name" value="Bact_response_regulator"/>
</dbReference>
<evidence type="ECO:0000256" key="2">
    <source>
        <dbReference type="ARBA" id="ARBA00023012"/>
    </source>
</evidence>
<keyword evidence="4" id="KW-0238">DNA-binding</keyword>
<keyword evidence="3" id="KW-0805">Transcription regulation</keyword>
<evidence type="ECO:0000259" key="7">
    <source>
        <dbReference type="PROSITE" id="PS50110"/>
    </source>
</evidence>
<gene>
    <name evidence="8" type="ORF">FJZ47_25895</name>
</gene>
<evidence type="ECO:0000256" key="6">
    <source>
        <dbReference type="PROSITE-ProRule" id="PRU00169"/>
    </source>
</evidence>
<organism evidence="8 9">
    <name type="scientific">Tectimicrobiota bacterium</name>
    <dbReference type="NCBI Taxonomy" id="2528274"/>
    <lineage>
        <taxon>Bacteria</taxon>
        <taxon>Pseudomonadati</taxon>
        <taxon>Nitrospinota/Tectimicrobiota group</taxon>
        <taxon>Candidatus Tectimicrobiota</taxon>
    </lineage>
</organism>
<feature type="modified residue" description="4-aspartylphosphate" evidence="6">
    <location>
        <position position="52"/>
    </location>
</feature>
<reference evidence="8" key="1">
    <citation type="submission" date="2019-03" db="EMBL/GenBank/DDBJ databases">
        <title>Lake Tanganyika Metagenome-Assembled Genomes (MAGs).</title>
        <authorList>
            <person name="Tran P."/>
        </authorList>
    </citation>
    <scope>NUCLEOTIDE SEQUENCE</scope>
    <source>
        <strain evidence="8">K_DeepCast_65m_m2_066</strain>
    </source>
</reference>
<evidence type="ECO:0000256" key="3">
    <source>
        <dbReference type="ARBA" id="ARBA00023015"/>
    </source>
</evidence>
<dbReference type="InterPro" id="IPR011006">
    <property type="entry name" value="CheY-like_superfamily"/>
</dbReference>
<evidence type="ECO:0000256" key="5">
    <source>
        <dbReference type="ARBA" id="ARBA00023163"/>
    </source>
</evidence>
<proteinExistence type="predicted"/>
<dbReference type="SMART" id="SM00448">
    <property type="entry name" value="REC"/>
    <property type="match status" value="1"/>
</dbReference>
<accession>A0A937W849</accession>
<feature type="domain" description="Response regulatory" evidence="7">
    <location>
        <begin position="3"/>
        <end position="119"/>
    </location>
</feature>
<dbReference type="PROSITE" id="PS50110">
    <property type="entry name" value="RESPONSE_REGULATORY"/>
    <property type="match status" value="1"/>
</dbReference>
<evidence type="ECO:0000256" key="1">
    <source>
        <dbReference type="ARBA" id="ARBA00022553"/>
    </source>
</evidence>
<dbReference type="InterPro" id="IPR001789">
    <property type="entry name" value="Sig_transdc_resp-reg_receiver"/>
</dbReference>
<dbReference type="SUPFAM" id="SSF52172">
    <property type="entry name" value="CheY-like"/>
    <property type="match status" value="1"/>
</dbReference>
<comment type="caution">
    <text evidence="8">The sequence shown here is derived from an EMBL/GenBank/DDBJ whole genome shotgun (WGS) entry which is preliminary data.</text>
</comment>
<dbReference type="GO" id="GO:0003677">
    <property type="term" value="F:DNA binding"/>
    <property type="evidence" value="ECO:0007669"/>
    <property type="project" value="UniProtKB-KW"/>
</dbReference>
<protein>
    <submittedName>
        <fullName evidence="8">Response regulator</fullName>
    </submittedName>
</protein>
<dbReference type="Proteomes" id="UP000712673">
    <property type="component" value="Unassembled WGS sequence"/>
</dbReference>
<dbReference type="Gene3D" id="3.40.50.2300">
    <property type="match status" value="1"/>
</dbReference>
<evidence type="ECO:0000256" key="4">
    <source>
        <dbReference type="ARBA" id="ARBA00023125"/>
    </source>
</evidence>
<keyword evidence="5" id="KW-0804">Transcription</keyword>
<dbReference type="GO" id="GO:0000160">
    <property type="term" value="P:phosphorelay signal transduction system"/>
    <property type="evidence" value="ECO:0007669"/>
    <property type="project" value="UniProtKB-KW"/>
</dbReference>